<dbReference type="AlphaFoldDB" id="A0A510UXU8"/>
<evidence type="ECO:0000313" key="1">
    <source>
        <dbReference type="EMBL" id="GEK19507.1"/>
    </source>
</evidence>
<accession>A0A510UXU8</accession>
<keyword evidence="2" id="KW-1185">Reference proteome</keyword>
<protein>
    <submittedName>
        <fullName evidence="1">Uncharacterized protein</fullName>
    </submittedName>
</protein>
<name>A0A510UXU8_9CELL</name>
<gene>
    <name evidence="1" type="ORF">CXY01_00270</name>
</gene>
<dbReference type="RefSeq" id="WP_186813240.1">
    <property type="nucleotide sequence ID" value="NZ_BJUB01000001.1"/>
</dbReference>
<dbReference type="EMBL" id="BJUB01000001">
    <property type="protein sequence ID" value="GEK19507.1"/>
    <property type="molecule type" value="Genomic_DNA"/>
</dbReference>
<reference evidence="1 2" key="1">
    <citation type="submission" date="2019-07" db="EMBL/GenBank/DDBJ databases">
        <title>Whole genome shotgun sequence of Cellulomonas xylanilytica NBRC 101102.</title>
        <authorList>
            <person name="Hosoyama A."/>
            <person name="Uohara A."/>
            <person name="Ohji S."/>
            <person name="Ichikawa N."/>
        </authorList>
    </citation>
    <scope>NUCLEOTIDE SEQUENCE [LARGE SCALE GENOMIC DNA]</scope>
    <source>
        <strain evidence="1 2">NBRC 101102</strain>
    </source>
</reference>
<comment type="caution">
    <text evidence="1">The sequence shown here is derived from an EMBL/GenBank/DDBJ whole genome shotgun (WGS) entry which is preliminary data.</text>
</comment>
<sequence length="46" mass="4527">MPRPLKSAIVVLSVLGFLTLAPSSALANGSGTVINGGASGCCRIIN</sequence>
<organism evidence="1 2">
    <name type="scientific">Cellulomonas xylanilytica</name>
    <dbReference type="NCBI Taxonomy" id="233583"/>
    <lineage>
        <taxon>Bacteria</taxon>
        <taxon>Bacillati</taxon>
        <taxon>Actinomycetota</taxon>
        <taxon>Actinomycetes</taxon>
        <taxon>Micrococcales</taxon>
        <taxon>Cellulomonadaceae</taxon>
        <taxon>Cellulomonas</taxon>
    </lineage>
</organism>
<dbReference type="Proteomes" id="UP000321118">
    <property type="component" value="Unassembled WGS sequence"/>
</dbReference>
<proteinExistence type="predicted"/>
<evidence type="ECO:0000313" key="2">
    <source>
        <dbReference type="Proteomes" id="UP000321118"/>
    </source>
</evidence>